<evidence type="ECO:0000313" key="3">
    <source>
        <dbReference type="EMBL" id="DAC79921.1"/>
    </source>
</evidence>
<gene>
    <name evidence="2" type="ordered locus">VNG_6325H</name>
</gene>
<feature type="region of interest" description="Disordered" evidence="1">
    <location>
        <begin position="1"/>
        <end position="33"/>
    </location>
</feature>
<reference evidence="3" key="2">
    <citation type="journal article" date="2008" name="Genomics">
        <title>Evolution in the laboratory: the genome of Halobacterium salinarum strain R1 compared to that of strain NRC-1.</title>
        <authorList>
            <person name="Pfeiffer F."/>
            <person name="Schuster S.C."/>
            <person name="Broicher A."/>
            <person name="Falb M."/>
            <person name="Palm P."/>
            <person name="Rodewald K."/>
            <person name="Ruepp A."/>
            <person name="Soppa J."/>
            <person name="Tittor J."/>
            <person name="Oesterhelt D."/>
        </authorList>
    </citation>
    <scope>NUCLEOTIDE SEQUENCE</scope>
    <source>
        <strain evidence="3">NRC-1</strain>
        <plasmid evidence="3">pNRC200</plasmid>
    </source>
</reference>
<organism evidence="2 4">
    <name type="scientific">Halobacterium salinarum (strain ATCC 700922 / JCM 11081 / NRC-1)</name>
    <name type="common">Halobacterium halobium</name>
    <dbReference type="NCBI Taxonomy" id="64091"/>
    <lineage>
        <taxon>Archaea</taxon>
        <taxon>Methanobacteriati</taxon>
        <taxon>Methanobacteriota</taxon>
        <taxon>Stenosarchaea group</taxon>
        <taxon>Halobacteria</taxon>
        <taxon>Halobacteriales</taxon>
        <taxon>Halobacteriaceae</taxon>
        <taxon>Halobacterium</taxon>
        <taxon>Halobacterium salinarum NRC-34001</taxon>
    </lineage>
</organism>
<sequence length="88" mass="9956">MIGETNKGARVSDDRSQSRSLIDRRRSQTQPSLPPAALVDVGVVWHSKIERFVLEIRFEQAESLGGLGTDQLLDRLELEMIVVVLRRN</sequence>
<dbReference type="KEGG" id="hal:VNG_6325H"/>
<evidence type="ECO:0000256" key="1">
    <source>
        <dbReference type="SAM" id="MobiDB-lite"/>
    </source>
</evidence>
<dbReference type="HOGENOM" id="CLU_2461701_0_0_2"/>
<dbReference type="Proteomes" id="UP000000554">
    <property type="component" value="Plasmid pNRC200"/>
</dbReference>
<reference evidence="3" key="3">
    <citation type="journal article" date="2015" name="Life">
        <title>A manual curation strategy to improve genome annotation: application to a set of haloarchael genomes.</title>
        <authorList>
            <person name="Pfeiffer F."/>
            <person name="Oesterhelt D."/>
        </authorList>
    </citation>
    <scope>NUCLEOTIDE SEQUENCE</scope>
    <source>
        <strain evidence="3">NRC-1</strain>
        <plasmid evidence="3">pNRC200</plasmid>
    </source>
</reference>
<feature type="compositionally biased region" description="Basic and acidic residues" evidence="1">
    <location>
        <begin position="10"/>
        <end position="26"/>
    </location>
</feature>
<accession>Q9HHM3</accession>
<dbReference type="AlphaFoldDB" id="Q9HHM3"/>
<evidence type="ECO:0000313" key="2">
    <source>
        <dbReference type="EMBL" id="AAG20955.1"/>
    </source>
</evidence>
<dbReference type="EMBL" id="BK010831">
    <property type="protein sequence ID" value="DAC79921.1"/>
    <property type="molecule type" value="Genomic_DNA"/>
</dbReference>
<evidence type="ECO:0000313" key="4">
    <source>
        <dbReference type="Proteomes" id="UP000000554"/>
    </source>
</evidence>
<geneLocation type="plasmid" evidence="2 4">
    <name>pNRC200</name>
</geneLocation>
<reference evidence="3" key="4">
    <citation type="journal article" date="2019" name="Microbiol. Resour. Announc.">
        <title>The genome of the Halobacterium salinarum type strain is closely related to that of the laboratory strains NRC-1 and R1.</title>
        <authorList>
            <person name="Pfeiffer F."/>
            <person name="Marchfelder A."/>
            <person name="Habermann B.H."/>
            <person name="Dyall-Smith M."/>
        </authorList>
    </citation>
    <scope>NUCLEOTIDE SEQUENCE</scope>
    <source>
        <strain evidence="3">NRC-1</strain>
        <plasmid evidence="3">pNRC200</plasmid>
    </source>
</reference>
<keyword evidence="4" id="KW-1185">Reference proteome</keyword>
<reference evidence="2 4" key="1">
    <citation type="journal article" date="2000" name="Proc. Natl. Acad. Sci. U.S.A.">
        <title>Genome sequence of Halobacterium species NRC-1.</title>
        <authorList>
            <person name="Ng W.V."/>
            <person name="Kennedy S.P."/>
            <person name="Mahairas G.G."/>
            <person name="Berquist B."/>
            <person name="Pan M."/>
            <person name="Shukla H.D."/>
            <person name="Lasky S.R."/>
            <person name="Baliga N.S."/>
            <person name="Thorsson V."/>
            <person name="Sbrogna J."/>
            <person name="Swartzell S."/>
            <person name="Weir D."/>
            <person name="Hall J."/>
            <person name="Dahl T.A."/>
            <person name="Welti R."/>
            <person name="Goo Y.A."/>
            <person name="Leithauser B."/>
            <person name="Keller K."/>
            <person name="Cruz R."/>
            <person name="Danson M.J."/>
            <person name="Hough D.W."/>
            <person name="Maddocks D.G."/>
            <person name="Jablonski P.E."/>
            <person name="Krebs M.P."/>
            <person name="Angevine C.M."/>
            <person name="Dale H."/>
            <person name="Isenbarger T.A."/>
            <person name="Peck R.F."/>
            <person name="Pohlschroder M."/>
            <person name="Spudich J.L."/>
            <person name="Jung K.W."/>
            <person name="Alam M."/>
            <person name="Freitas T."/>
            <person name="Hou S."/>
            <person name="Daniels C.J."/>
            <person name="Dennis P.P."/>
            <person name="Omer A.D."/>
            <person name="Ebhardt H."/>
            <person name="Lowe T.M."/>
            <person name="Liang P."/>
            <person name="Riley M."/>
            <person name="Hood L."/>
            <person name="DasSarma S."/>
        </authorList>
    </citation>
    <scope>NUCLEOTIDE SEQUENCE [LARGE SCALE GENOMIC DNA]</scope>
    <source>
        <strain evidence="4">ATCC 700922 / JCM 11081 / NRC-1</strain>
        <strain evidence="2">NRC-1</strain>
        <plasmid evidence="4">Plasmid pNRC200</plasmid>
    </source>
</reference>
<dbReference type="EMBL" id="AE004438">
    <property type="protein sequence ID" value="AAG20955.1"/>
    <property type="molecule type" value="Genomic_DNA"/>
</dbReference>
<keyword evidence="2" id="KW-0614">Plasmid</keyword>
<protein>
    <submittedName>
        <fullName evidence="3">Spurious ORF</fullName>
    </submittedName>
    <submittedName>
        <fullName evidence="2">Vng6325h</fullName>
    </submittedName>
</protein>
<name>Q9HHM3_HALSA</name>
<proteinExistence type="predicted"/>